<gene>
    <name evidence="5" type="ordered locus">Pcar_2301</name>
</gene>
<dbReference type="RefSeq" id="WP_011342059.1">
    <property type="nucleotide sequence ID" value="NC_007498.2"/>
</dbReference>
<dbReference type="KEGG" id="pca:Pcar_2301"/>
<keyword evidence="4" id="KW-0670">Pyruvate</keyword>
<dbReference type="GO" id="GO:0008654">
    <property type="term" value="P:phospholipid biosynthetic process"/>
    <property type="evidence" value="ECO:0007669"/>
    <property type="project" value="InterPro"/>
</dbReference>
<dbReference type="InterPro" id="IPR003817">
    <property type="entry name" value="PS_Dcarbxylase"/>
</dbReference>
<dbReference type="AlphaFoldDB" id="Q3A267"/>
<proteinExistence type="predicted"/>
<organism evidence="5 6">
    <name type="scientific">Syntrophotalea carbinolica (strain DSM 2380 / NBRC 103641 / GraBd1)</name>
    <name type="common">Pelobacter carbinolicus</name>
    <dbReference type="NCBI Taxonomy" id="338963"/>
    <lineage>
        <taxon>Bacteria</taxon>
        <taxon>Pseudomonadati</taxon>
        <taxon>Thermodesulfobacteriota</taxon>
        <taxon>Desulfuromonadia</taxon>
        <taxon>Desulfuromonadales</taxon>
        <taxon>Syntrophotaleaceae</taxon>
        <taxon>Syntrophotalea</taxon>
    </lineage>
</organism>
<protein>
    <submittedName>
        <fullName evidence="5">Phosphatidylserine decarboxylase, putative</fullName>
    </submittedName>
</protein>
<reference evidence="5 6" key="2">
    <citation type="journal article" date="2012" name="BMC Genomics">
        <title>The genome of Pelobacter carbinolicus reveals surprising metabolic capabilities and physiological features.</title>
        <authorList>
            <person name="Aklujkar M."/>
            <person name="Haveman S.A."/>
            <person name="Didonato R.Jr."/>
            <person name="Chertkov O."/>
            <person name="Han C.S."/>
            <person name="Land M.L."/>
            <person name="Brown P."/>
            <person name="Lovley D.R."/>
        </authorList>
    </citation>
    <scope>NUCLEOTIDE SEQUENCE [LARGE SCALE GENOMIC DNA]</scope>
    <source>
        <strain evidence="6">DSM 2380 / NBRC 103641 / GraBd1</strain>
    </source>
</reference>
<keyword evidence="2" id="KW-0865">Zymogen</keyword>
<dbReference type="GO" id="GO:0004609">
    <property type="term" value="F:phosphatidylserine decarboxylase activity"/>
    <property type="evidence" value="ECO:0007669"/>
    <property type="project" value="InterPro"/>
</dbReference>
<evidence type="ECO:0000256" key="2">
    <source>
        <dbReference type="ARBA" id="ARBA00023145"/>
    </source>
</evidence>
<sequence>MAVTHQYVERETGNVRTEQLFGDRLVRFLYHPLREHAHWLFRAFTGGRCSAALALFNYDLALGCRVLGNRGFLQESGLDLRECLDPVEQLDTARKVFERKIRYWECRPVSDEPRAVLSPADARMLVGSFRENGQLFLKDKFFDFEELLGRDRIRWQKVFAGGDYAIFRLTPDKYHYNHTPVCGRVIDFYELDGVFHSCNPQAVVQAVTPYSKNRRVVTVFDTDVPGGTGVGLVAMIEVVALMIGEVVQCYSDHAYNDPIPVRSGLSVTRGRPKSLFRPGSSTDVLIFETGRVRFDEDLLRNQGRCQVSSRFSQGFGRSLVETEVQVRSRIAMPADV</sequence>
<dbReference type="OrthoDB" id="9802030at2"/>
<evidence type="ECO:0000256" key="3">
    <source>
        <dbReference type="ARBA" id="ARBA00023239"/>
    </source>
</evidence>
<dbReference type="HOGENOM" id="CLU_828355_0_0_7"/>
<evidence type="ECO:0000256" key="4">
    <source>
        <dbReference type="ARBA" id="ARBA00023317"/>
    </source>
</evidence>
<name>Q3A267_SYNC1</name>
<dbReference type="STRING" id="338963.Pcar_2301"/>
<accession>Q3A267</accession>
<dbReference type="Pfam" id="PF02666">
    <property type="entry name" value="PS_Dcarbxylase"/>
    <property type="match status" value="1"/>
</dbReference>
<dbReference type="PANTHER" id="PTHR10067">
    <property type="entry name" value="PHOSPHATIDYLSERINE DECARBOXYLASE"/>
    <property type="match status" value="1"/>
</dbReference>
<evidence type="ECO:0000313" key="6">
    <source>
        <dbReference type="Proteomes" id="UP000002534"/>
    </source>
</evidence>
<keyword evidence="3" id="KW-0456">Lyase</keyword>
<dbReference type="Proteomes" id="UP000002534">
    <property type="component" value="Chromosome"/>
</dbReference>
<dbReference type="EMBL" id="CP000142">
    <property type="protein sequence ID" value="ABA89540.1"/>
    <property type="molecule type" value="Genomic_DNA"/>
</dbReference>
<evidence type="ECO:0000313" key="5">
    <source>
        <dbReference type="EMBL" id="ABA89540.1"/>
    </source>
</evidence>
<evidence type="ECO:0000256" key="1">
    <source>
        <dbReference type="ARBA" id="ARBA00022793"/>
    </source>
</evidence>
<keyword evidence="1" id="KW-0210">Decarboxylase</keyword>
<dbReference type="eggNOG" id="COG0688">
    <property type="taxonomic scope" value="Bacteria"/>
</dbReference>
<keyword evidence="6" id="KW-1185">Reference proteome</keyword>
<reference evidence="6" key="1">
    <citation type="submission" date="2005-10" db="EMBL/GenBank/DDBJ databases">
        <title>Complete sequence of Pelobacter carbinolicus DSM 2380.</title>
        <authorList>
            <person name="Copeland A."/>
            <person name="Lucas S."/>
            <person name="Lapidus A."/>
            <person name="Barry K."/>
            <person name="Detter J.C."/>
            <person name="Glavina T."/>
            <person name="Hammon N."/>
            <person name="Israni S."/>
            <person name="Pitluck S."/>
            <person name="Chertkov O."/>
            <person name="Schmutz J."/>
            <person name="Larimer F."/>
            <person name="Land M."/>
            <person name="Kyrpides N."/>
            <person name="Ivanova N."/>
            <person name="Richardson P."/>
        </authorList>
    </citation>
    <scope>NUCLEOTIDE SEQUENCE [LARGE SCALE GENOMIC DNA]</scope>
    <source>
        <strain evidence="6">DSM 2380 / NBRC 103641 / GraBd1</strain>
    </source>
</reference>